<dbReference type="GO" id="GO:0046496">
    <property type="term" value="P:nicotinamide nucleotide metabolic process"/>
    <property type="evidence" value="ECO:0007669"/>
    <property type="project" value="UniProtKB-UniRule"/>
</dbReference>
<dbReference type="EC" id="4.2.1.136" evidence="19"/>
<comment type="cofactor">
    <cofactor evidence="18 19">
        <name>K(+)</name>
        <dbReference type="ChEBI" id="CHEBI:29103"/>
    </cofactor>
    <text evidence="18 19">Binds 1 potassium ion per subunit.</text>
</comment>
<feature type="binding site" evidence="17">
    <location>
        <position position="328"/>
    </location>
    <ligand>
        <name>(6S)-NADPHX</name>
        <dbReference type="ChEBI" id="CHEBI:64076"/>
    </ligand>
</feature>
<dbReference type="GO" id="GO:0110051">
    <property type="term" value="P:metabolite repair"/>
    <property type="evidence" value="ECO:0007669"/>
    <property type="project" value="TreeGrafter"/>
</dbReference>
<feature type="binding site" evidence="17">
    <location>
        <position position="379"/>
    </location>
    <ligand>
        <name>(6S)-NADPHX</name>
        <dbReference type="ChEBI" id="CHEBI:64076"/>
    </ligand>
</feature>
<feature type="binding site" evidence="18">
    <location>
        <position position="156"/>
    </location>
    <ligand>
        <name>(6S)-NADPHX</name>
        <dbReference type="ChEBI" id="CHEBI:64076"/>
    </ligand>
</feature>
<dbReference type="Gene3D" id="3.40.50.10260">
    <property type="entry name" value="YjeF N-terminal domain"/>
    <property type="match status" value="1"/>
</dbReference>
<dbReference type="PANTHER" id="PTHR12592:SF0">
    <property type="entry name" value="ATP-DEPENDENT (S)-NAD(P)H-HYDRATE DEHYDRATASE"/>
    <property type="match status" value="1"/>
</dbReference>
<dbReference type="InterPro" id="IPR000631">
    <property type="entry name" value="CARKD"/>
</dbReference>
<evidence type="ECO:0000256" key="4">
    <source>
        <dbReference type="ARBA" id="ARBA00009524"/>
    </source>
</evidence>
<feature type="binding site" evidence="17">
    <location>
        <begin position="416"/>
        <end position="420"/>
    </location>
    <ligand>
        <name>AMP</name>
        <dbReference type="ChEBI" id="CHEBI:456215"/>
    </ligand>
</feature>
<dbReference type="PROSITE" id="PS01050">
    <property type="entry name" value="YJEF_C_2"/>
    <property type="match status" value="1"/>
</dbReference>
<evidence type="ECO:0000256" key="2">
    <source>
        <dbReference type="ARBA" id="ARBA00000909"/>
    </source>
</evidence>
<dbReference type="NCBIfam" id="TIGR00197">
    <property type="entry name" value="yjeF_nterm"/>
    <property type="match status" value="1"/>
</dbReference>
<dbReference type="GO" id="GO:0052856">
    <property type="term" value="F:NAD(P)HX epimerase activity"/>
    <property type="evidence" value="ECO:0007669"/>
    <property type="project" value="UniProtKB-UniRule"/>
</dbReference>
<dbReference type="NCBIfam" id="TIGR00196">
    <property type="entry name" value="yjeF_cterm"/>
    <property type="match status" value="1"/>
</dbReference>
<evidence type="ECO:0000256" key="17">
    <source>
        <dbReference type="HAMAP-Rule" id="MF_01965"/>
    </source>
</evidence>
<evidence type="ECO:0000256" key="6">
    <source>
        <dbReference type="ARBA" id="ARBA00022741"/>
    </source>
</evidence>
<feature type="binding site" evidence="17">
    <location>
        <position position="446"/>
    </location>
    <ligand>
        <name>(6S)-NADPHX</name>
        <dbReference type="ChEBI" id="CHEBI:64076"/>
    </ligand>
</feature>
<evidence type="ECO:0000313" key="23">
    <source>
        <dbReference type="Proteomes" id="UP000824101"/>
    </source>
</evidence>
<comment type="similarity">
    <text evidence="17">Belongs to the NnrD/CARKD family.</text>
</comment>
<dbReference type="InterPro" id="IPR029056">
    <property type="entry name" value="Ribokinase-like"/>
</dbReference>
<evidence type="ECO:0000256" key="8">
    <source>
        <dbReference type="ARBA" id="ARBA00022857"/>
    </source>
</evidence>
<evidence type="ECO:0000256" key="14">
    <source>
        <dbReference type="ARBA" id="ARBA00025153"/>
    </source>
</evidence>
<feature type="binding site" evidence="18">
    <location>
        <position position="137"/>
    </location>
    <ligand>
        <name>(6S)-NADPHX</name>
        <dbReference type="ChEBI" id="CHEBI:64076"/>
    </ligand>
</feature>
<keyword evidence="8 17" id="KW-0521">NADP</keyword>
<comment type="catalytic activity">
    <reaction evidence="15 17 19">
        <text>(6S)-NADHX + ADP = AMP + phosphate + NADH + H(+)</text>
        <dbReference type="Rhea" id="RHEA:32223"/>
        <dbReference type="ChEBI" id="CHEBI:15378"/>
        <dbReference type="ChEBI" id="CHEBI:43474"/>
        <dbReference type="ChEBI" id="CHEBI:57945"/>
        <dbReference type="ChEBI" id="CHEBI:64074"/>
        <dbReference type="ChEBI" id="CHEBI:456215"/>
        <dbReference type="ChEBI" id="CHEBI:456216"/>
        <dbReference type="EC" id="4.2.1.136"/>
    </reaction>
</comment>
<evidence type="ECO:0000256" key="10">
    <source>
        <dbReference type="ARBA" id="ARBA00023027"/>
    </source>
</evidence>
<comment type="function">
    <text evidence="17">Catalyzes the dehydration of the S-form of NAD(P)HX at the expense of ADP, which is converted to AMP. Together with NAD(P)HX epimerase, which catalyzes the epimerization of the S- and R-forms, the enzyme allows the repair of both epimers of NAD(P)HX, a damaged form of NAD(P)H that is a result of enzymatic or heat-dependent hydration.</text>
</comment>
<dbReference type="PROSITE" id="PS51383">
    <property type="entry name" value="YJEF_C_3"/>
    <property type="match status" value="1"/>
</dbReference>
<feature type="binding site" evidence="18">
    <location>
        <position position="59"/>
    </location>
    <ligand>
        <name>K(+)</name>
        <dbReference type="ChEBI" id="CHEBI:29103"/>
    </ligand>
</feature>
<dbReference type="SUPFAM" id="SSF64153">
    <property type="entry name" value="YjeF N-terminal domain-like"/>
    <property type="match status" value="1"/>
</dbReference>
<dbReference type="Pfam" id="PF01256">
    <property type="entry name" value="Carb_kinase"/>
    <property type="match status" value="1"/>
</dbReference>
<dbReference type="GO" id="GO:0005524">
    <property type="term" value="F:ATP binding"/>
    <property type="evidence" value="ECO:0007669"/>
    <property type="project" value="UniProtKB-UniRule"/>
</dbReference>
<dbReference type="InterPro" id="IPR036652">
    <property type="entry name" value="YjeF_N_dom_sf"/>
</dbReference>
<dbReference type="InterPro" id="IPR004443">
    <property type="entry name" value="YjeF_N_dom"/>
</dbReference>
<dbReference type="GO" id="GO:0052855">
    <property type="term" value="F:ADP-dependent NAD(P)H-hydrate dehydratase activity"/>
    <property type="evidence" value="ECO:0007669"/>
    <property type="project" value="UniProtKB-UniRule"/>
</dbReference>
<evidence type="ECO:0000256" key="9">
    <source>
        <dbReference type="ARBA" id="ARBA00022958"/>
    </source>
</evidence>
<comment type="function">
    <text evidence="18">Catalyzes the epimerization of the S- and R-forms of NAD(P)HX, a damaged form of NAD(P)H that is a result of enzymatic or heat-dependent hydration. This is a prerequisite for the S-specific NAD(P)H-hydrate dehydratase to allow the repair of both epimers of NAD(P)HX.</text>
</comment>
<dbReference type="EC" id="5.1.99.6" evidence="19"/>
<comment type="catalytic activity">
    <reaction evidence="16 17 19">
        <text>(6S)-NADPHX + ADP = AMP + phosphate + NADPH + H(+)</text>
        <dbReference type="Rhea" id="RHEA:32235"/>
        <dbReference type="ChEBI" id="CHEBI:15378"/>
        <dbReference type="ChEBI" id="CHEBI:43474"/>
        <dbReference type="ChEBI" id="CHEBI:57783"/>
        <dbReference type="ChEBI" id="CHEBI:64076"/>
        <dbReference type="ChEBI" id="CHEBI:456215"/>
        <dbReference type="ChEBI" id="CHEBI:456216"/>
        <dbReference type="EC" id="4.2.1.136"/>
    </reaction>
</comment>
<evidence type="ECO:0000256" key="15">
    <source>
        <dbReference type="ARBA" id="ARBA00048238"/>
    </source>
</evidence>
<name>A0A9D2GKD2_9FIRM</name>
<proteinExistence type="inferred from homology"/>
<dbReference type="Pfam" id="PF03853">
    <property type="entry name" value="YjeF_N"/>
    <property type="match status" value="1"/>
</dbReference>
<dbReference type="PIRSF" id="PIRSF017184">
    <property type="entry name" value="Nnr"/>
    <property type="match status" value="1"/>
</dbReference>
<evidence type="ECO:0000259" key="21">
    <source>
        <dbReference type="PROSITE" id="PS51385"/>
    </source>
</evidence>
<sequence>MRYLVSGAQMKEIDRFTICDVGIPSLVLMERAAMAVAEESHRAAGPGGRIFAAAGLGNNGADAVAAARMLKEKGHPVSVILAGDPERGTEELKLQLKIAERLGVEVELFGDFIPGRCEVLIDGVFGVGLNRPVTGHYGEFLRFLQGISAKTVVAVDVPSGVSSDTGALLGPALRADVTVTFGYEKLGTAVYPGKDFRGRLVVADAGFPAEAARHAGVSAFTYEPEDVKRLPARPAYSHKGTFGKVLVVAGWKNMAGAAGLVGLAAYRMGAGLVKLLTPEENREILQTLLPEAVMIPYEKDLLFQEGGLSREDVEGLCREASAVVLGPGLGREKGAGELVRAVLSSACSPVVLDADGLNAVADNEELTRYFTENIIITPHLLEMSRLLHIPVEEIKKDIPGTARACADRWGITCVLKDAATAVAGGDGSLYINSSGCAAMAKGGSGDVLSGIIGALLAQGMSEPEAAALGVCVHGLAGERASAARGERAVLARDLADALGEVCQISQEIRKKEVNGNE</sequence>
<feature type="binding site" evidence="18">
    <location>
        <begin position="58"/>
        <end position="62"/>
    </location>
    <ligand>
        <name>(6S)-NADPHX</name>
        <dbReference type="ChEBI" id="CHEBI:64076"/>
    </ligand>
</feature>
<accession>A0A9D2GKD2</accession>
<dbReference type="HAMAP" id="MF_01966">
    <property type="entry name" value="NADHX_epimerase"/>
    <property type="match status" value="1"/>
</dbReference>
<dbReference type="PROSITE" id="PS51385">
    <property type="entry name" value="YJEF_N"/>
    <property type="match status" value="1"/>
</dbReference>
<evidence type="ECO:0000256" key="19">
    <source>
        <dbReference type="PIRNR" id="PIRNR017184"/>
    </source>
</evidence>
<evidence type="ECO:0000259" key="20">
    <source>
        <dbReference type="PROSITE" id="PS51383"/>
    </source>
</evidence>
<evidence type="ECO:0000313" key="22">
    <source>
        <dbReference type="EMBL" id="HIZ80462.1"/>
    </source>
</evidence>
<evidence type="ECO:0000256" key="7">
    <source>
        <dbReference type="ARBA" id="ARBA00022840"/>
    </source>
</evidence>
<keyword evidence="6 17" id="KW-0547">Nucleotide-binding</keyword>
<feature type="domain" description="YjeF N-terminal" evidence="21">
    <location>
        <begin position="10"/>
        <end position="213"/>
    </location>
</feature>
<feature type="binding site" evidence="17">
    <location>
        <position position="257"/>
    </location>
    <ligand>
        <name>(6S)-NADPHX</name>
        <dbReference type="ChEBI" id="CHEBI:64076"/>
    </ligand>
</feature>
<protein>
    <recommendedName>
        <fullName evidence="19">Bifunctional NAD(P)H-hydrate repair enzyme</fullName>
    </recommendedName>
    <alternativeName>
        <fullName evidence="19">Nicotinamide nucleotide repair protein</fullName>
    </alternativeName>
    <domain>
        <recommendedName>
            <fullName evidence="19">ADP-dependent (S)-NAD(P)H-hydrate dehydratase</fullName>
            <ecNumber evidence="19">4.2.1.136</ecNumber>
        </recommendedName>
        <alternativeName>
            <fullName evidence="19">ADP-dependent NAD(P)HX dehydratase</fullName>
        </alternativeName>
    </domain>
    <domain>
        <recommendedName>
            <fullName evidence="19">NAD(P)H-hydrate epimerase</fullName>
            <ecNumber evidence="19">5.1.99.6</ecNumber>
        </recommendedName>
    </domain>
</protein>
<keyword evidence="12 17" id="KW-0456">Lyase</keyword>
<comment type="function">
    <text evidence="14 19">Bifunctional enzyme that catalyzes the epimerization of the S- and R-forms of NAD(P)HX and the dehydration of the S-form of NAD(P)HX at the expense of ADP, which is converted to AMP. This allows the repair of both epimers of NAD(P)HX, a damaged form of NAD(P)H that is a result of enzymatic or heat-dependent hydration.</text>
</comment>
<dbReference type="PANTHER" id="PTHR12592">
    <property type="entry name" value="ATP-DEPENDENT (S)-NAD(P)H-HYDRATE DEHYDRATASE FAMILY MEMBER"/>
    <property type="match status" value="1"/>
</dbReference>
<comment type="similarity">
    <text evidence="18">Belongs to the NnrE/AIBP family.</text>
</comment>
<feature type="domain" description="YjeF C-terminal" evidence="20">
    <location>
        <begin position="222"/>
        <end position="505"/>
    </location>
</feature>
<organism evidence="22 23">
    <name type="scientific">Candidatus Lachnoclostridium stercorigallinarum</name>
    <dbReference type="NCBI Taxonomy" id="2838634"/>
    <lineage>
        <taxon>Bacteria</taxon>
        <taxon>Bacillati</taxon>
        <taxon>Bacillota</taxon>
        <taxon>Clostridia</taxon>
        <taxon>Lachnospirales</taxon>
        <taxon>Lachnospiraceae</taxon>
    </lineage>
</organism>
<dbReference type="Gene3D" id="3.40.1190.20">
    <property type="match status" value="1"/>
</dbReference>
<evidence type="ECO:0000256" key="18">
    <source>
        <dbReference type="HAMAP-Rule" id="MF_01966"/>
    </source>
</evidence>
<feature type="binding site" evidence="17">
    <location>
        <position position="445"/>
    </location>
    <ligand>
        <name>AMP</name>
        <dbReference type="ChEBI" id="CHEBI:456215"/>
    </ligand>
</feature>
<comment type="similarity">
    <text evidence="3 19">In the N-terminal section; belongs to the NnrE/AIBP family.</text>
</comment>
<dbReference type="SUPFAM" id="SSF53613">
    <property type="entry name" value="Ribokinase-like"/>
    <property type="match status" value="1"/>
</dbReference>
<keyword evidence="9 18" id="KW-0630">Potassium</keyword>
<evidence type="ECO:0000256" key="13">
    <source>
        <dbReference type="ARBA" id="ARBA00023268"/>
    </source>
</evidence>
<dbReference type="HAMAP" id="MF_01965">
    <property type="entry name" value="NADHX_dehydratase"/>
    <property type="match status" value="1"/>
</dbReference>
<dbReference type="InterPro" id="IPR017953">
    <property type="entry name" value="Carbohydrate_kinase_pred_CS"/>
</dbReference>
<comment type="caution">
    <text evidence="22">The sequence shown here is derived from an EMBL/GenBank/DDBJ whole genome shotgun (WGS) entry which is preliminary data.</text>
</comment>
<reference evidence="22" key="1">
    <citation type="journal article" date="2021" name="PeerJ">
        <title>Extensive microbial diversity within the chicken gut microbiome revealed by metagenomics and culture.</title>
        <authorList>
            <person name="Gilroy R."/>
            <person name="Ravi A."/>
            <person name="Getino M."/>
            <person name="Pursley I."/>
            <person name="Horton D.L."/>
            <person name="Alikhan N.F."/>
            <person name="Baker D."/>
            <person name="Gharbi K."/>
            <person name="Hall N."/>
            <person name="Watson M."/>
            <person name="Adriaenssens E.M."/>
            <person name="Foster-Nyarko E."/>
            <person name="Jarju S."/>
            <person name="Secka A."/>
            <person name="Antonio M."/>
            <person name="Oren A."/>
            <person name="Chaudhuri R.R."/>
            <person name="La Ragione R."/>
            <person name="Hildebrand F."/>
            <person name="Pallen M.J."/>
        </authorList>
    </citation>
    <scope>NUCLEOTIDE SEQUENCE</scope>
    <source>
        <strain evidence="22">ChiBcec1-1093</strain>
    </source>
</reference>
<keyword evidence="11 18" id="KW-0413">Isomerase</keyword>
<feature type="binding site" evidence="18">
    <location>
        <position position="122"/>
    </location>
    <ligand>
        <name>K(+)</name>
        <dbReference type="ChEBI" id="CHEBI:29103"/>
    </ligand>
</feature>
<comment type="catalytic activity">
    <reaction evidence="1 18 19">
        <text>(6R)-NADHX = (6S)-NADHX</text>
        <dbReference type="Rhea" id="RHEA:32215"/>
        <dbReference type="ChEBI" id="CHEBI:64074"/>
        <dbReference type="ChEBI" id="CHEBI:64075"/>
        <dbReference type="EC" id="5.1.99.6"/>
    </reaction>
</comment>
<comment type="catalytic activity">
    <reaction evidence="2 18 19">
        <text>(6R)-NADPHX = (6S)-NADPHX</text>
        <dbReference type="Rhea" id="RHEA:32227"/>
        <dbReference type="ChEBI" id="CHEBI:64076"/>
        <dbReference type="ChEBI" id="CHEBI:64077"/>
        <dbReference type="EC" id="5.1.99.6"/>
    </reaction>
</comment>
<keyword evidence="7 17" id="KW-0067">ATP-binding</keyword>
<evidence type="ECO:0000256" key="3">
    <source>
        <dbReference type="ARBA" id="ARBA00006001"/>
    </source>
</evidence>
<dbReference type="InterPro" id="IPR030677">
    <property type="entry name" value="Nnr"/>
</dbReference>
<feature type="binding site" evidence="18">
    <location>
        <begin position="126"/>
        <end position="132"/>
    </location>
    <ligand>
        <name>(6S)-NADPHX</name>
        <dbReference type="ChEBI" id="CHEBI:64076"/>
    </ligand>
</feature>
<dbReference type="PROSITE" id="PS01049">
    <property type="entry name" value="YJEF_C_1"/>
    <property type="match status" value="1"/>
</dbReference>
<comment type="cofactor">
    <cofactor evidence="17">
        <name>Mg(2+)</name>
        <dbReference type="ChEBI" id="CHEBI:18420"/>
    </cofactor>
</comment>
<reference evidence="22" key="2">
    <citation type="submission" date="2021-04" db="EMBL/GenBank/DDBJ databases">
        <authorList>
            <person name="Gilroy R."/>
        </authorList>
    </citation>
    <scope>NUCLEOTIDE SEQUENCE</scope>
    <source>
        <strain evidence="22">ChiBcec1-1093</strain>
    </source>
</reference>
<gene>
    <name evidence="17" type="primary">nnrD</name>
    <name evidence="18" type="synonym">nnrE</name>
    <name evidence="22" type="ORF">IAA17_11820</name>
</gene>
<dbReference type="CDD" id="cd01171">
    <property type="entry name" value="YXKO-related"/>
    <property type="match status" value="1"/>
</dbReference>
<evidence type="ECO:0000256" key="16">
    <source>
        <dbReference type="ARBA" id="ARBA00049209"/>
    </source>
</evidence>
<dbReference type="GO" id="GO:0046872">
    <property type="term" value="F:metal ion binding"/>
    <property type="evidence" value="ECO:0007669"/>
    <property type="project" value="UniProtKB-UniRule"/>
</dbReference>
<evidence type="ECO:0000256" key="5">
    <source>
        <dbReference type="ARBA" id="ARBA00022723"/>
    </source>
</evidence>
<feature type="binding site" evidence="18">
    <location>
        <position position="159"/>
    </location>
    <ligand>
        <name>K(+)</name>
        <dbReference type="ChEBI" id="CHEBI:29103"/>
    </ligand>
</feature>
<keyword evidence="13" id="KW-0511">Multifunctional enzyme</keyword>
<keyword evidence="5 18" id="KW-0479">Metal-binding</keyword>
<dbReference type="AlphaFoldDB" id="A0A9D2GKD2"/>
<evidence type="ECO:0000256" key="12">
    <source>
        <dbReference type="ARBA" id="ARBA00023239"/>
    </source>
</evidence>
<keyword evidence="10 17" id="KW-0520">NAD</keyword>
<dbReference type="Proteomes" id="UP000824101">
    <property type="component" value="Unassembled WGS sequence"/>
</dbReference>
<evidence type="ECO:0000256" key="1">
    <source>
        <dbReference type="ARBA" id="ARBA00000013"/>
    </source>
</evidence>
<comment type="subunit">
    <text evidence="17">Homotetramer.</text>
</comment>
<dbReference type="EMBL" id="DXBC01000191">
    <property type="protein sequence ID" value="HIZ80462.1"/>
    <property type="molecule type" value="Genomic_DNA"/>
</dbReference>
<evidence type="ECO:0000256" key="11">
    <source>
        <dbReference type="ARBA" id="ARBA00023235"/>
    </source>
</evidence>
<comment type="similarity">
    <text evidence="4 19">In the C-terminal section; belongs to the NnrD/CARKD family.</text>
</comment>